<dbReference type="InterPro" id="IPR001962">
    <property type="entry name" value="Asn_synthase"/>
</dbReference>
<dbReference type="GO" id="GO:0006529">
    <property type="term" value="P:asparagine biosynthetic process"/>
    <property type="evidence" value="ECO:0007669"/>
    <property type="project" value="UniProtKB-KW"/>
</dbReference>
<dbReference type="InterPro" id="IPR006426">
    <property type="entry name" value="Asn_synth_AEB"/>
</dbReference>
<sequence>MCGIVGVFNLDGQPFSRNHIQRMNDSLAHRGPDGEGYFIKENIALAHKRLAILDTSTKGLQPMTSKNGNWVITFNGCIYNYLELKQELKAKGHSFVSTTDTEVIVEGLEAYGPTFFERLDGMFAVGAWNKEEKTIYLSRDRYGIKPLYYWFSGKTLVFASEVKAILAHPDFSLKLNFSALNEYFSFQNMFSYNTLFEGVIMLPPANTVKVSSTSTFVKHYSWWDYDYSNPDETMSFEEAKIETERLFKNAVAKQMISDVPVGSYLSGGMDSGSITALASRHVDRLSTFTCGFDMSEVTGVEANYDERRDAELMANYFKTEHYEQVLNAGDIKWSLPKLVYHLEDLRVGMSYPNYYISRLASKFVKVCLQGTGGDELFGGYPWRYYRIFKSVSQREYFDLYYQFWQRLVSDHQKKDLFNPNVYSKINTEEPREIFERVFTFNKKLNYESPEQHINNSLYFESKTFLPGLLLVGDKLSMANGLEERFPFMDNDLVNFAQKIPVRHKLGNLEQMKKLDENVFGNKRKQYQEFDDGKNVLRKAMMDFIPEKIIKRKKQGFSAPDESWYRGENADYIKELLLNKKTVSSEFISQDFIKKIVDEHINDRINHRLLIWSFMNFEWWCRIFLNNEKLDGQR</sequence>
<comment type="pathway">
    <text evidence="1">Amino-acid biosynthesis; L-asparagine biosynthesis; L-asparagine from L-aspartate (L-Gln route): step 1/1.</text>
</comment>
<dbReference type="InterPro" id="IPR033738">
    <property type="entry name" value="AsnB_N"/>
</dbReference>
<dbReference type="SUPFAM" id="SSF56235">
    <property type="entry name" value="N-terminal nucleophile aminohydrolases (Ntn hydrolases)"/>
    <property type="match status" value="1"/>
</dbReference>
<keyword evidence="4 9" id="KW-0547">Nucleotide-binding</keyword>
<evidence type="ECO:0000256" key="6">
    <source>
        <dbReference type="ARBA" id="ARBA00022962"/>
    </source>
</evidence>
<dbReference type="Gene3D" id="3.60.20.10">
    <property type="entry name" value="Glutamine Phosphoribosylpyrophosphate, subunit 1, domain 1"/>
    <property type="match status" value="1"/>
</dbReference>
<dbReference type="InterPro" id="IPR051786">
    <property type="entry name" value="ASN_synthetase/amidase"/>
</dbReference>
<dbReference type="OrthoDB" id="9763290at2"/>
<feature type="binding site" evidence="9">
    <location>
        <position position="100"/>
    </location>
    <ligand>
        <name>L-glutamine</name>
        <dbReference type="ChEBI" id="CHEBI:58359"/>
    </ligand>
</feature>
<comment type="catalytic activity">
    <reaction evidence="7">
        <text>L-aspartate + L-glutamine + ATP + H2O = L-asparagine + L-glutamate + AMP + diphosphate + H(+)</text>
        <dbReference type="Rhea" id="RHEA:12228"/>
        <dbReference type="ChEBI" id="CHEBI:15377"/>
        <dbReference type="ChEBI" id="CHEBI:15378"/>
        <dbReference type="ChEBI" id="CHEBI:29985"/>
        <dbReference type="ChEBI" id="CHEBI:29991"/>
        <dbReference type="ChEBI" id="CHEBI:30616"/>
        <dbReference type="ChEBI" id="CHEBI:33019"/>
        <dbReference type="ChEBI" id="CHEBI:58048"/>
        <dbReference type="ChEBI" id="CHEBI:58359"/>
        <dbReference type="ChEBI" id="CHEBI:456215"/>
        <dbReference type="EC" id="6.3.5.4"/>
    </reaction>
</comment>
<keyword evidence="12" id="KW-1185">Reference proteome</keyword>
<keyword evidence="6 8" id="KW-0315">Glutamine amidotransferase</keyword>
<evidence type="ECO:0000256" key="7">
    <source>
        <dbReference type="ARBA" id="ARBA00048741"/>
    </source>
</evidence>
<dbReference type="Pfam" id="PF00733">
    <property type="entry name" value="Asn_synthase"/>
    <property type="match status" value="1"/>
</dbReference>
<dbReference type="EMBL" id="FNVR01000001">
    <property type="protein sequence ID" value="SEF41411.1"/>
    <property type="molecule type" value="Genomic_DNA"/>
</dbReference>
<evidence type="ECO:0000259" key="10">
    <source>
        <dbReference type="PROSITE" id="PS51278"/>
    </source>
</evidence>
<evidence type="ECO:0000313" key="12">
    <source>
        <dbReference type="Proteomes" id="UP000236736"/>
    </source>
</evidence>
<dbReference type="InterPro" id="IPR017932">
    <property type="entry name" value="GATase_2_dom"/>
</dbReference>
<dbReference type="Proteomes" id="UP000236736">
    <property type="component" value="Unassembled WGS sequence"/>
</dbReference>
<dbReference type="GO" id="GO:0005829">
    <property type="term" value="C:cytosol"/>
    <property type="evidence" value="ECO:0007669"/>
    <property type="project" value="TreeGrafter"/>
</dbReference>
<dbReference type="CDD" id="cd00712">
    <property type="entry name" value="AsnB"/>
    <property type="match status" value="1"/>
</dbReference>
<evidence type="ECO:0000256" key="5">
    <source>
        <dbReference type="ARBA" id="ARBA00022840"/>
    </source>
</evidence>
<dbReference type="AlphaFoldDB" id="A0A1H5RV77"/>
<name>A0A1H5RV77_9BACT</name>
<dbReference type="PANTHER" id="PTHR43284">
    <property type="entry name" value="ASPARAGINE SYNTHETASE (GLUTAMINE-HYDROLYZING)"/>
    <property type="match status" value="1"/>
</dbReference>
<evidence type="ECO:0000256" key="3">
    <source>
        <dbReference type="ARBA" id="ARBA00012737"/>
    </source>
</evidence>
<evidence type="ECO:0000256" key="9">
    <source>
        <dbReference type="PIRSR" id="PIRSR001589-2"/>
    </source>
</evidence>
<dbReference type="InterPro" id="IPR029055">
    <property type="entry name" value="Ntn_hydrolases_N"/>
</dbReference>
<dbReference type="GO" id="GO:0004066">
    <property type="term" value="F:asparagine synthase (glutamine-hydrolyzing) activity"/>
    <property type="evidence" value="ECO:0007669"/>
    <property type="project" value="UniProtKB-EC"/>
</dbReference>
<comment type="similarity">
    <text evidence="2">Belongs to the asparagine synthetase family.</text>
</comment>
<keyword evidence="8" id="KW-0061">Asparagine biosynthesis</keyword>
<dbReference type="Gene3D" id="3.40.50.620">
    <property type="entry name" value="HUPs"/>
    <property type="match status" value="1"/>
</dbReference>
<proteinExistence type="inferred from homology"/>
<evidence type="ECO:0000256" key="2">
    <source>
        <dbReference type="ARBA" id="ARBA00005752"/>
    </source>
</evidence>
<dbReference type="NCBIfam" id="TIGR01536">
    <property type="entry name" value="asn_synth_AEB"/>
    <property type="match status" value="1"/>
</dbReference>
<dbReference type="PIRSF" id="PIRSF001589">
    <property type="entry name" value="Asn_synthetase_glu-h"/>
    <property type="match status" value="1"/>
</dbReference>
<dbReference type="InterPro" id="IPR014729">
    <property type="entry name" value="Rossmann-like_a/b/a_fold"/>
</dbReference>
<reference evidence="12" key="1">
    <citation type="submission" date="2016-10" db="EMBL/GenBank/DDBJ databases">
        <authorList>
            <person name="Varghese N."/>
            <person name="Submissions S."/>
        </authorList>
    </citation>
    <scope>NUCLEOTIDE SEQUENCE [LARGE SCALE GENOMIC DNA]</scope>
    <source>
        <strain evidence="12">DSM 17298</strain>
    </source>
</reference>
<evidence type="ECO:0000256" key="1">
    <source>
        <dbReference type="ARBA" id="ARBA00005187"/>
    </source>
</evidence>
<evidence type="ECO:0000313" key="11">
    <source>
        <dbReference type="EMBL" id="SEF41411.1"/>
    </source>
</evidence>
<gene>
    <name evidence="11" type="ORF">SAMN03080598_00095</name>
</gene>
<dbReference type="PANTHER" id="PTHR43284:SF1">
    <property type="entry name" value="ASPARAGINE SYNTHETASE"/>
    <property type="match status" value="1"/>
</dbReference>
<dbReference type="RefSeq" id="WP_103922837.1">
    <property type="nucleotide sequence ID" value="NZ_FNVR01000001.1"/>
</dbReference>
<dbReference type="PROSITE" id="PS51278">
    <property type="entry name" value="GATASE_TYPE_2"/>
    <property type="match status" value="1"/>
</dbReference>
<evidence type="ECO:0000256" key="4">
    <source>
        <dbReference type="ARBA" id="ARBA00022741"/>
    </source>
</evidence>
<feature type="domain" description="Glutamine amidotransferase type-2" evidence="10">
    <location>
        <begin position="2"/>
        <end position="213"/>
    </location>
</feature>
<dbReference type="GO" id="GO:0005524">
    <property type="term" value="F:ATP binding"/>
    <property type="evidence" value="ECO:0007669"/>
    <property type="project" value="UniProtKB-KW"/>
</dbReference>
<feature type="active site" description="For GATase activity" evidence="8">
    <location>
        <position position="2"/>
    </location>
</feature>
<dbReference type="SUPFAM" id="SSF52402">
    <property type="entry name" value="Adenine nucleotide alpha hydrolases-like"/>
    <property type="match status" value="1"/>
</dbReference>
<keyword evidence="5 9" id="KW-0067">ATP-binding</keyword>
<organism evidence="11 12">
    <name type="scientific">Algoriphagus boritolerans DSM 17298 = JCM 18970</name>
    <dbReference type="NCBI Taxonomy" id="1120964"/>
    <lineage>
        <taxon>Bacteria</taxon>
        <taxon>Pseudomonadati</taxon>
        <taxon>Bacteroidota</taxon>
        <taxon>Cytophagia</taxon>
        <taxon>Cytophagales</taxon>
        <taxon>Cyclobacteriaceae</taxon>
        <taxon>Algoriphagus</taxon>
    </lineage>
</organism>
<dbReference type="EC" id="6.3.5.4" evidence="3"/>
<keyword evidence="8" id="KW-0028">Amino-acid biosynthesis</keyword>
<dbReference type="CDD" id="cd01991">
    <property type="entry name" value="Asn_synthase_B_C"/>
    <property type="match status" value="1"/>
</dbReference>
<protein>
    <recommendedName>
        <fullName evidence="3">asparagine synthase (glutamine-hydrolyzing)</fullName>
        <ecNumber evidence="3">6.3.5.4</ecNumber>
    </recommendedName>
</protein>
<evidence type="ECO:0000256" key="8">
    <source>
        <dbReference type="PIRSR" id="PIRSR001589-1"/>
    </source>
</evidence>
<accession>A0A1H5RV77</accession>
<dbReference type="Pfam" id="PF13537">
    <property type="entry name" value="GATase_7"/>
    <property type="match status" value="1"/>
</dbReference>
<dbReference type="STRING" id="1120964.GCA_001313265_00092"/>